<dbReference type="AlphaFoldDB" id="A0AAV3S1G7"/>
<proteinExistence type="predicted"/>
<keyword evidence="2" id="KW-1185">Reference proteome</keyword>
<gene>
    <name evidence="1" type="ORF">LIER_34023</name>
</gene>
<name>A0AAV3S1G7_LITER</name>
<accession>A0AAV3S1G7</accession>
<organism evidence="1 2">
    <name type="scientific">Lithospermum erythrorhizon</name>
    <name type="common">Purple gromwell</name>
    <name type="synonym">Lithospermum officinale var. erythrorhizon</name>
    <dbReference type="NCBI Taxonomy" id="34254"/>
    <lineage>
        <taxon>Eukaryota</taxon>
        <taxon>Viridiplantae</taxon>
        <taxon>Streptophyta</taxon>
        <taxon>Embryophyta</taxon>
        <taxon>Tracheophyta</taxon>
        <taxon>Spermatophyta</taxon>
        <taxon>Magnoliopsida</taxon>
        <taxon>eudicotyledons</taxon>
        <taxon>Gunneridae</taxon>
        <taxon>Pentapetalae</taxon>
        <taxon>asterids</taxon>
        <taxon>lamiids</taxon>
        <taxon>Boraginales</taxon>
        <taxon>Boraginaceae</taxon>
        <taxon>Boraginoideae</taxon>
        <taxon>Lithospermeae</taxon>
        <taxon>Lithospermum</taxon>
    </lineage>
</organism>
<dbReference type="Proteomes" id="UP001454036">
    <property type="component" value="Unassembled WGS sequence"/>
</dbReference>
<evidence type="ECO:0000313" key="2">
    <source>
        <dbReference type="Proteomes" id="UP001454036"/>
    </source>
</evidence>
<evidence type="ECO:0000313" key="1">
    <source>
        <dbReference type="EMBL" id="GAA0186735.1"/>
    </source>
</evidence>
<sequence length="84" mass="9405">MSRAVCSLPVGIRYFNPSEARWVGTMIPRKQANDDTSEFHFGKEETEPVVAFSRPPPIPPYLGLGPLVVLSLFDAWSKRDKNDA</sequence>
<protein>
    <submittedName>
        <fullName evidence="1">Uncharacterized protein</fullName>
    </submittedName>
</protein>
<comment type="caution">
    <text evidence="1">The sequence shown here is derived from an EMBL/GenBank/DDBJ whole genome shotgun (WGS) entry which is preliminary data.</text>
</comment>
<reference evidence="1 2" key="1">
    <citation type="submission" date="2024-01" db="EMBL/GenBank/DDBJ databases">
        <title>The complete chloroplast genome sequence of Lithospermum erythrorhizon: insights into the phylogenetic relationship among Boraginaceae species and the maternal lineages of purple gromwells.</title>
        <authorList>
            <person name="Okada T."/>
            <person name="Watanabe K."/>
        </authorList>
    </citation>
    <scope>NUCLEOTIDE SEQUENCE [LARGE SCALE GENOMIC DNA]</scope>
</reference>
<dbReference type="EMBL" id="BAABME010013983">
    <property type="protein sequence ID" value="GAA0186735.1"/>
    <property type="molecule type" value="Genomic_DNA"/>
</dbReference>